<feature type="region of interest" description="Disordered" evidence="2">
    <location>
        <begin position="353"/>
        <end position="372"/>
    </location>
</feature>
<protein>
    <recommendedName>
        <fullName evidence="5">Protein ACCUMULATION AND REPLICATION OF CHLOROPLASTS 3</fullName>
    </recommendedName>
</protein>
<dbReference type="InterPro" id="IPR003409">
    <property type="entry name" value="MORN"/>
</dbReference>
<evidence type="ECO:0000256" key="2">
    <source>
        <dbReference type="SAM" id="MobiDB-lite"/>
    </source>
</evidence>
<comment type="caution">
    <text evidence="3">The sequence shown here is derived from an EMBL/GenBank/DDBJ whole genome shotgun (WGS) entry which is preliminary data.</text>
</comment>
<evidence type="ECO:0000313" key="4">
    <source>
        <dbReference type="Proteomes" id="UP001630127"/>
    </source>
</evidence>
<reference evidence="3 4" key="1">
    <citation type="submission" date="2024-11" db="EMBL/GenBank/DDBJ databases">
        <title>A near-complete genome assembly of Cinchona calisaya.</title>
        <authorList>
            <person name="Lian D.C."/>
            <person name="Zhao X.W."/>
            <person name="Wei L."/>
        </authorList>
    </citation>
    <scope>NUCLEOTIDE SEQUENCE [LARGE SCALE GENOMIC DNA]</scope>
    <source>
        <tissue evidence="3">Nenye</tissue>
    </source>
</reference>
<accession>A0ABD2YWQ4</accession>
<dbReference type="GO" id="GO:0016020">
    <property type="term" value="C:membrane"/>
    <property type="evidence" value="ECO:0007669"/>
    <property type="project" value="UniProtKB-ARBA"/>
</dbReference>
<dbReference type="SUPFAM" id="SSF82185">
    <property type="entry name" value="Histone H3 K4-specific methyltransferase SET7/9 N-terminal domain"/>
    <property type="match status" value="1"/>
</dbReference>
<proteinExistence type="predicted"/>
<evidence type="ECO:0000256" key="1">
    <source>
        <dbReference type="ARBA" id="ARBA00022737"/>
    </source>
</evidence>
<organism evidence="3 4">
    <name type="scientific">Cinchona calisaya</name>
    <dbReference type="NCBI Taxonomy" id="153742"/>
    <lineage>
        <taxon>Eukaryota</taxon>
        <taxon>Viridiplantae</taxon>
        <taxon>Streptophyta</taxon>
        <taxon>Embryophyta</taxon>
        <taxon>Tracheophyta</taxon>
        <taxon>Spermatophyta</taxon>
        <taxon>Magnoliopsida</taxon>
        <taxon>eudicotyledons</taxon>
        <taxon>Gunneridae</taxon>
        <taxon>Pentapetalae</taxon>
        <taxon>asterids</taxon>
        <taxon>lamiids</taxon>
        <taxon>Gentianales</taxon>
        <taxon>Rubiaceae</taxon>
        <taxon>Cinchonoideae</taxon>
        <taxon>Cinchoneae</taxon>
        <taxon>Cinchona</taxon>
    </lineage>
</organism>
<name>A0ABD2YWQ4_9GENT</name>
<feature type="region of interest" description="Disordered" evidence="2">
    <location>
        <begin position="198"/>
        <end position="223"/>
    </location>
</feature>
<dbReference type="Pfam" id="PF02493">
    <property type="entry name" value="MORN"/>
    <property type="match status" value="4"/>
</dbReference>
<gene>
    <name evidence="3" type="ORF">ACH5RR_029673</name>
</gene>
<dbReference type="Gene3D" id="2.20.110.10">
    <property type="entry name" value="Histone H3 K4-specific methyltransferase SET7/9 N-terminal domain"/>
    <property type="match status" value="2"/>
</dbReference>
<dbReference type="InterPro" id="IPR036525">
    <property type="entry name" value="Tubulin/FtsZ_GTPase_sf"/>
</dbReference>
<sequence length="546" mass="60986">MAINAISILLSEKHIKLLEVAHNAAKEVKVQELQKILEVYREAKIGFGAGFNIKISVLRAVYECPFLGVGVKDSSGTIICILASSGVINDNDAGAILRIVRLTTECKGQIIVSIVHDSNLEPSLIRTTVVAFGCTGQQSSKKIGIFSRLAQHFPFFFNILKNQSPQPESGKEGYSSKSQHFSGQAFAQEHDHMLDNSFLDDTSEASGSYTGEGEPLLHNSDKGISTLRNYNSTSGEIDAEFWESDSFPFTNMPNMKGTPTFKEELLTRYQLGPDNQKIQEWTKELTSDTEATLVVDNVSIYRLPVGVKHLERADDYPTYTKHLKKWTKEDSRSAQSDTTTSMSWDAMVQRGSEATVDNLSKSRKGSSIIDSNKPGVLSNRAASMLEAERDSSNKKWSPVLEMKYRGGIYRGHIQGGLPEGKGRLSLGDGSIYEGMWRYGKRSGPGTFYFKNGDIFQGSWRDDVMHGKGWFYFHTGDRWFVNFWKGKANGEGRFYSKLGDVFFGQFKDGWRHGHFLCIGVDGTRFCEVWEEGVLVSREQLDPDADVP</sequence>
<evidence type="ECO:0000313" key="3">
    <source>
        <dbReference type="EMBL" id="KAL3510272.1"/>
    </source>
</evidence>
<dbReference type="Proteomes" id="UP001630127">
    <property type="component" value="Unassembled WGS sequence"/>
</dbReference>
<dbReference type="Gene3D" id="3.40.50.1440">
    <property type="entry name" value="Tubulin/FtsZ, GTPase domain"/>
    <property type="match status" value="1"/>
</dbReference>
<dbReference type="PANTHER" id="PTHR43215:SF15">
    <property type="entry name" value="PROTEIN ACCUMULATION AND REPLICATION OF CHLOROPLASTS 3, CHLOROPLASTIC"/>
    <property type="match status" value="1"/>
</dbReference>
<keyword evidence="4" id="KW-1185">Reference proteome</keyword>
<dbReference type="EMBL" id="JBJUIK010000012">
    <property type="protein sequence ID" value="KAL3510272.1"/>
    <property type="molecule type" value="Genomic_DNA"/>
</dbReference>
<dbReference type="AlphaFoldDB" id="A0ABD2YWQ4"/>
<dbReference type="SMART" id="SM00698">
    <property type="entry name" value="MORN"/>
    <property type="match status" value="4"/>
</dbReference>
<keyword evidence="1" id="KW-0677">Repeat</keyword>
<evidence type="ECO:0008006" key="5">
    <source>
        <dbReference type="Google" id="ProtNLM"/>
    </source>
</evidence>
<dbReference type="PANTHER" id="PTHR43215">
    <property type="entry name" value="RADIAL SPOKE HEAD 1 HOMOLOG"/>
    <property type="match status" value="1"/>
</dbReference>